<evidence type="ECO:0000256" key="1">
    <source>
        <dbReference type="SAM" id="Phobius"/>
    </source>
</evidence>
<dbReference type="EMBL" id="DVOC01000056">
    <property type="protein sequence ID" value="HIU91019.1"/>
    <property type="molecule type" value="Genomic_DNA"/>
</dbReference>
<dbReference type="Proteomes" id="UP000886852">
    <property type="component" value="Unassembled WGS sequence"/>
</dbReference>
<accession>A0A9D1MWZ2</accession>
<keyword evidence="1" id="KW-0812">Transmembrane</keyword>
<comment type="caution">
    <text evidence="2">The sequence shown here is derived from an EMBL/GenBank/DDBJ whole genome shotgun (WGS) entry which is preliminary data.</text>
</comment>
<keyword evidence="1" id="KW-0472">Membrane</keyword>
<protein>
    <submittedName>
        <fullName evidence="2">Uncharacterized protein</fullName>
    </submittedName>
</protein>
<reference evidence="2" key="2">
    <citation type="journal article" date="2021" name="PeerJ">
        <title>Extensive microbial diversity within the chicken gut microbiome revealed by metagenomics and culture.</title>
        <authorList>
            <person name="Gilroy R."/>
            <person name="Ravi A."/>
            <person name="Getino M."/>
            <person name="Pursley I."/>
            <person name="Horton D.L."/>
            <person name="Alikhan N.F."/>
            <person name="Baker D."/>
            <person name="Gharbi K."/>
            <person name="Hall N."/>
            <person name="Watson M."/>
            <person name="Adriaenssens E.M."/>
            <person name="Foster-Nyarko E."/>
            <person name="Jarju S."/>
            <person name="Secka A."/>
            <person name="Antonio M."/>
            <person name="Oren A."/>
            <person name="Chaudhuri R.R."/>
            <person name="La Ragione R."/>
            <person name="Hildebrand F."/>
            <person name="Pallen M.J."/>
        </authorList>
    </citation>
    <scope>NUCLEOTIDE SEQUENCE</scope>
    <source>
        <strain evidence="2">ChiHjej12B11-7776</strain>
    </source>
</reference>
<reference evidence="2" key="1">
    <citation type="submission" date="2020-10" db="EMBL/GenBank/DDBJ databases">
        <authorList>
            <person name="Gilroy R."/>
        </authorList>
    </citation>
    <scope>NUCLEOTIDE SEQUENCE</scope>
    <source>
        <strain evidence="2">ChiHjej12B11-7776</strain>
    </source>
</reference>
<proteinExistence type="predicted"/>
<name>A0A9D1MWZ2_9BACT</name>
<organism evidence="2 3">
    <name type="scientific">Candidatus Fimimonas merdipullorum</name>
    <dbReference type="NCBI Taxonomy" id="2840822"/>
    <lineage>
        <taxon>Bacteria</taxon>
        <taxon>Pseudomonadati</taxon>
        <taxon>Myxococcota</taxon>
        <taxon>Myxococcia</taxon>
        <taxon>Myxococcales</taxon>
        <taxon>Cystobacterineae</taxon>
        <taxon>Myxococcaceae</taxon>
        <taxon>Myxococcaceae incertae sedis</taxon>
        <taxon>Candidatus Fimimonas</taxon>
    </lineage>
</organism>
<keyword evidence="1" id="KW-1133">Transmembrane helix</keyword>
<feature type="transmembrane region" description="Helical" evidence="1">
    <location>
        <begin position="7"/>
        <end position="29"/>
    </location>
</feature>
<evidence type="ECO:0000313" key="3">
    <source>
        <dbReference type="Proteomes" id="UP000886852"/>
    </source>
</evidence>
<sequence length="263" mass="29015">MKSKKLLTLIIIFSVVLVIIVVFTSVFTVRQALPVYHNFEGGQMASVEGAPTENDVLQFARGKSVFFLDKQTVIDQLNQAFPQWHAIGIVINFPNIVEVHFVQRVAVVKLNVSGADVYLDSMGYVVDAPTDGSVPMDITSAIAAPSSARVNEKGKKFQFQDEVNNYRLGCVLETIMALWQCNTEIEDIPAVLGKSDVFTFDAEGSMTITTRAGAKIYVMSPDVDLTEKMIKAFSVYCDDSYDLQKNGAEITVWPDGKVTTPQQ</sequence>
<evidence type="ECO:0000313" key="2">
    <source>
        <dbReference type="EMBL" id="HIU91019.1"/>
    </source>
</evidence>
<gene>
    <name evidence="2" type="ORF">IAC72_03320</name>
</gene>
<dbReference type="AlphaFoldDB" id="A0A9D1MWZ2"/>